<sequence>MNPQDIKRIENIIQYEFKNKKLLEEAFIIEAEPDNYACSSEVFRIPGKRAINFALTQIVMERFGEMGEDGYSLITDKESVNYILNNLYTRDVYARNIQMLGLAEYLNIPEEDVYDDMTRRLFEALVGAVTIDSNWDLSSITPFVGFLLDSDFYIEYGFEDYDKHYVAKIYNWCVENNKSFPVYRFQIENGKPVCKVKFGPSIVTGNGKSKTLAKFDAAKQVYQMLVDGGYILERDSEGYIIGDLKMSLDEAVAYLDSQYQNGAIGEITYSSAVDSEKGYIGVCTIESDTFTASADDLDEMVAMKKAAYKMVKHLLGYRVEE</sequence>
<evidence type="ECO:0000313" key="2">
    <source>
        <dbReference type="EMBL" id="RIA78442.1"/>
    </source>
</evidence>
<dbReference type="GO" id="GO:0006396">
    <property type="term" value="P:RNA processing"/>
    <property type="evidence" value="ECO:0007669"/>
    <property type="project" value="InterPro"/>
</dbReference>
<reference evidence="2 3" key="1">
    <citation type="submission" date="2018-08" db="EMBL/GenBank/DDBJ databases">
        <title>Genomic Encyclopedia of Archaeal and Bacterial Type Strains, Phase II (KMG-II): from individual species to whole genera.</title>
        <authorList>
            <person name="Goeker M."/>
        </authorList>
    </citation>
    <scope>NUCLEOTIDE SEQUENCE [LARGE SCALE GENOMIC DNA]</scope>
    <source>
        <strain evidence="2 3">ATCC 27112</strain>
    </source>
</reference>
<name>A0A397RYU0_9MOLU</name>
<dbReference type="Proteomes" id="UP000266506">
    <property type="component" value="Unassembled WGS sequence"/>
</dbReference>
<dbReference type="SUPFAM" id="SSF54768">
    <property type="entry name" value="dsRNA-binding domain-like"/>
    <property type="match status" value="1"/>
</dbReference>
<dbReference type="AlphaFoldDB" id="A0A397RYU0"/>
<dbReference type="Gene3D" id="3.30.160.20">
    <property type="match status" value="1"/>
</dbReference>
<dbReference type="SUPFAM" id="SSF69065">
    <property type="entry name" value="RNase III domain-like"/>
    <property type="match status" value="1"/>
</dbReference>
<dbReference type="Gene3D" id="1.10.1520.10">
    <property type="entry name" value="Ribonuclease III domain"/>
    <property type="match status" value="1"/>
</dbReference>
<dbReference type="PROSITE" id="PS50142">
    <property type="entry name" value="RNASE_3_2"/>
    <property type="match status" value="1"/>
</dbReference>
<dbReference type="CDD" id="cd00048">
    <property type="entry name" value="DSRM_SF"/>
    <property type="match status" value="1"/>
</dbReference>
<dbReference type="GO" id="GO:0004525">
    <property type="term" value="F:ribonuclease III activity"/>
    <property type="evidence" value="ECO:0007669"/>
    <property type="project" value="InterPro"/>
</dbReference>
<keyword evidence="3" id="KW-1185">Reference proteome</keyword>
<feature type="domain" description="RNase III" evidence="1">
    <location>
        <begin position="6"/>
        <end position="134"/>
    </location>
</feature>
<proteinExistence type="predicted"/>
<dbReference type="RefSeq" id="WP_119015189.1">
    <property type="nucleotide sequence ID" value="NZ_QXEV01000001.1"/>
</dbReference>
<dbReference type="InterPro" id="IPR000999">
    <property type="entry name" value="RNase_III_dom"/>
</dbReference>
<comment type="caution">
    <text evidence="2">The sequence shown here is derived from an EMBL/GenBank/DDBJ whole genome shotgun (WGS) entry which is preliminary data.</text>
</comment>
<dbReference type="InterPro" id="IPR036389">
    <property type="entry name" value="RNase_III_sf"/>
</dbReference>
<gene>
    <name evidence="2" type="ORF">EI71_00002</name>
</gene>
<organism evidence="2 3">
    <name type="scientific">Anaeroplasma bactoclasticum</name>
    <dbReference type="NCBI Taxonomy" id="2088"/>
    <lineage>
        <taxon>Bacteria</taxon>
        <taxon>Bacillati</taxon>
        <taxon>Mycoplasmatota</taxon>
        <taxon>Mollicutes</taxon>
        <taxon>Anaeroplasmatales</taxon>
        <taxon>Anaeroplasmataceae</taxon>
        <taxon>Anaeroplasma</taxon>
    </lineage>
</organism>
<evidence type="ECO:0000313" key="3">
    <source>
        <dbReference type="Proteomes" id="UP000266506"/>
    </source>
</evidence>
<dbReference type="InParanoid" id="A0A397RYU0"/>
<accession>A0A397RYU0</accession>
<dbReference type="OrthoDB" id="9805026at2"/>
<protein>
    <submittedName>
        <fullName evidence="2">DsRNA-specific ribonuclease</fullName>
    </submittedName>
</protein>
<evidence type="ECO:0000259" key="1">
    <source>
        <dbReference type="PROSITE" id="PS50142"/>
    </source>
</evidence>
<dbReference type="EMBL" id="QXEV01000001">
    <property type="protein sequence ID" value="RIA78442.1"/>
    <property type="molecule type" value="Genomic_DNA"/>
</dbReference>